<dbReference type="PANTHER" id="PTHR31221:SF126">
    <property type="entry name" value="WRKY DOMAIN-CONTAINING PROTEIN"/>
    <property type="match status" value="1"/>
</dbReference>
<sequence>MDRHQGFPPPAAVTDANASAATAAAASGSSARGSIAERRAATCGFKAERITSPRFGTTASPLDSSAAHSPCITIPAGISPTALLDSPVLLPNSQPSPTTGSFPSTLLGYENGALNGDMNPVGSAESSFRLKHHGDQDSQQRFSTMDNQGYNVGSQALALAPMDFEFPAEFSKEATVNSCRGDLVNDTKPVNSMVLPNFIDAQICHSVASRNQSSVQRRPLNGRSDVIHHPVEDQKSTFTGTGGGGRTSEDGYSWRKYGQKQVKGSEYPRSYYKCTNPSCQVKKKIERSLDGQITEIIYKNAHNHPKPNQVRRGAQLESSPTADDNPDIDEGNGRNCVKIERGSLVVKNAELGKKDNNEPGTDWRAADGLERTSSASAMTELSDLLSTNQGKSVVTFESVETPELSSAVASHEEDDDDGITQGSISVGSYIDEEESDSKRRKIESCLGESNVSSRAVREPRVVVQIESEVDILDDGYRWRKYGQKVVKGNPNPRSYYKCTSLGCSVRKHVERASHNLKYVITTYEGKHNHEVPAARNSNSLSSNGSSLSQASGNTQPGLTLPRGGASVPKPETQMQDFMPGFDRRSLFNNSSDYLRGGFSGNFVSEMKLEPIYSMKFPAMQSSTPYGSYSFNSTRTPIHHPGSMGPLVPQFPLPLSSSLHTLGGVDLSNHVPPGMGQVAQPFIPGQQMIRPKQELKDDNFYDAGAASSIVNQLNASQPQLYQRIMGNFPS</sequence>
<reference evidence="12" key="1">
    <citation type="submission" date="2022-08" db="EMBL/GenBank/DDBJ databases">
        <authorList>
            <person name="Gutierrez-Valencia J."/>
        </authorList>
    </citation>
    <scope>NUCLEOTIDE SEQUENCE</scope>
</reference>
<keyword evidence="8" id="KW-0539">Nucleus</keyword>
<evidence type="ECO:0000256" key="2">
    <source>
        <dbReference type="ARBA" id="ARBA00022723"/>
    </source>
</evidence>
<dbReference type="GO" id="GO:0003700">
    <property type="term" value="F:DNA-binding transcription factor activity"/>
    <property type="evidence" value="ECO:0007669"/>
    <property type="project" value="InterPro"/>
</dbReference>
<feature type="region of interest" description="Disordered" evidence="10">
    <location>
        <begin position="532"/>
        <end position="569"/>
    </location>
</feature>
<evidence type="ECO:0000256" key="6">
    <source>
        <dbReference type="ARBA" id="ARBA00023125"/>
    </source>
</evidence>
<dbReference type="Pfam" id="PF03106">
    <property type="entry name" value="WRKY"/>
    <property type="match status" value="2"/>
</dbReference>
<feature type="region of interest" description="Disordered" evidence="10">
    <location>
        <begin position="234"/>
        <end position="253"/>
    </location>
</feature>
<dbReference type="PANTHER" id="PTHR31221">
    <property type="entry name" value="WRKY TRANSCRIPTION FACTOR PROTEIN 1-RELATED"/>
    <property type="match status" value="1"/>
</dbReference>
<dbReference type="FunFam" id="2.20.25.80:FF:000003">
    <property type="entry name" value="WRKY transcription factor 57"/>
    <property type="match status" value="1"/>
</dbReference>
<evidence type="ECO:0000256" key="10">
    <source>
        <dbReference type="SAM" id="MobiDB-lite"/>
    </source>
</evidence>
<evidence type="ECO:0000256" key="3">
    <source>
        <dbReference type="ARBA" id="ARBA00022737"/>
    </source>
</evidence>
<keyword evidence="7" id="KW-0804">Transcription</keyword>
<evidence type="ECO:0000256" key="9">
    <source>
        <dbReference type="ARBA" id="ARBA00061157"/>
    </source>
</evidence>
<gene>
    <name evidence="12" type="ORF">LITE_LOCUS25950</name>
</gene>
<evidence type="ECO:0000259" key="11">
    <source>
        <dbReference type="PROSITE" id="PS50811"/>
    </source>
</evidence>
<accession>A0AAV0LWJ8</accession>
<protein>
    <recommendedName>
        <fullName evidence="11">WRKY domain-containing protein</fullName>
    </recommendedName>
</protein>
<comment type="similarity">
    <text evidence="9">Belongs to the WRKY group I family.</text>
</comment>
<keyword evidence="3" id="KW-0677">Repeat</keyword>
<dbReference type="GO" id="GO:0005634">
    <property type="term" value="C:nucleus"/>
    <property type="evidence" value="ECO:0007669"/>
    <property type="project" value="UniProtKB-SubCell"/>
</dbReference>
<feature type="region of interest" description="Disordered" evidence="10">
    <location>
        <begin position="399"/>
        <end position="440"/>
    </location>
</feature>
<evidence type="ECO:0000256" key="8">
    <source>
        <dbReference type="ARBA" id="ARBA00023242"/>
    </source>
</evidence>
<keyword evidence="6" id="KW-0238">DNA-binding</keyword>
<dbReference type="GO" id="GO:0043565">
    <property type="term" value="F:sequence-specific DNA binding"/>
    <property type="evidence" value="ECO:0007669"/>
    <property type="project" value="InterPro"/>
</dbReference>
<keyword evidence="5" id="KW-0805">Transcription regulation</keyword>
<feature type="domain" description="WRKY" evidence="11">
    <location>
        <begin position="467"/>
        <end position="532"/>
    </location>
</feature>
<feature type="domain" description="WRKY" evidence="11">
    <location>
        <begin position="249"/>
        <end position="307"/>
    </location>
</feature>
<dbReference type="Gene3D" id="2.20.25.80">
    <property type="entry name" value="WRKY domain"/>
    <property type="match status" value="2"/>
</dbReference>
<organism evidence="12 13">
    <name type="scientific">Linum tenue</name>
    <dbReference type="NCBI Taxonomy" id="586396"/>
    <lineage>
        <taxon>Eukaryota</taxon>
        <taxon>Viridiplantae</taxon>
        <taxon>Streptophyta</taxon>
        <taxon>Embryophyta</taxon>
        <taxon>Tracheophyta</taxon>
        <taxon>Spermatophyta</taxon>
        <taxon>Magnoliopsida</taxon>
        <taxon>eudicotyledons</taxon>
        <taxon>Gunneridae</taxon>
        <taxon>Pentapetalae</taxon>
        <taxon>rosids</taxon>
        <taxon>fabids</taxon>
        <taxon>Malpighiales</taxon>
        <taxon>Linaceae</taxon>
        <taxon>Linum</taxon>
    </lineage>
</organism>
<evidence type="ECO:0000256" key="5">
    <source>
        <dbReference type="ARBA" id="ARBA00023015"/>
    </source>
</evidence>
<dbReference type="EMBL" id="CAMGYJ010000006">
    <property type="protein sequence ID" value="CAI0438897.1"/>
    <property type="molecule type" value="Genomic_DNA"/>
</dbReference>
<dbReference type="Proteomes" id="UP001154282">
    <property type="component" value="Unassembled WGS sequence"/>
</dbReference>
<feature type="region of interest" description="Disordered" evidence="10">
    <location>
        <begin position="299"/>
        <end position="334"/>
    </location>
</feature>
<keyword evidence="13" id="KW-1185">Reference proteome</keyword>
<dbReference type="AlphaFoldDB" id="A0AAV0LWJ8"/>
<dbReference type="InterPro" id="IPR036576">
    <property type="entry name" value="WRKY_dom_sf"/>
</dbReference>
<dbReference type="InterPro" id="IPR003657">
    <property type="entry name" value="WRKY_dom"/>
</dbReference>
<dbReference type="SUPFAM" id="SSF118290">
    <property type="entry name" value="WRKY DNA-binding domain"/>
    <property type="match status" value="2"/>
</dbReference>
<dbReference type="PROSITE" id="PS50811">
    <property type="entry name" value="WRKY"/>
    <property type="match status" value="2"/>
</dbReference>
<proteinExistence type="inferred from homology"/>
<evidence type="ECO:0000313" key="12">
    <source>
        <dbReference type="EMBL" id="CAI0438897.1"/>
    </source>
</evidence>
<comment type="subcellular location">
    <subcellularLocation>
        <location evidence="1">Nucleus</location>
    </subcellularLocation>
</comment>
<comment type="caution">
    <text evidence="12">The sequence shown here is derived from an EMBL/GenBank/DDBJ whole genome shotgun (WGS) entry which is preliminary data.</text>
</comment>
<dbReference type="InterPro" id="IPR044810">
    <property type="entry name" value="WRKY_plant"/>
</dbReference>
<evidence type="ECO:0000256" key="1">
    <source>
        <dbReference type="ARBA" id="ARBA00004123"/>
    </source>
</evidence>
<name>A0AAV0LWJ8_9ROSI</name>
<dbReference type="FunFam" id="2.20.25.80:FF:000006">
    <property type="entry name" value="WRKY transcription factor"/>
    <property type="match status" value="1"/>
</dbReference>
<keyword evidence="2" id="KW-0479">Metal-binding</keyword>
<evidence type="ECO:0000313" key="13">
    <source>
        <dbReference type="Proteomes" id="UP001154282"/>
    </source>
</evidence>
<feature type="compositionally biased region" description="Low complexity" evidence="10">
    <location>
        <begin position="536"/>
        <end position="553"/>
    </location>
</feature>
<evidence type="ECO:0000256" key="4">
    <source>
        <dbReference type="ARBA" id="ARBA00022833"/>
    </source>
</evidence>
<dbReference type="GO" id="GO:0046872">
    <property type="term" value="F:metal ion binding"/>
    <property type="evidence" value="ECO:0007669"/>
    <property type="project" value="UniProtKB-KW"/>
</dbReference>
<evidence type="ECO:0000256" key="7">
    <source>
        <dbReference type="ARBA" id="ARBA00023163"/>
    </source>
</evidence>
<dbReference type="SMART" id="SM00774">
    <property type="entry name" value="WRKY"/>
    <property type="match status" value="2"/>
</dbReference>
<keyword evidence="4" id="KW-0862">Zinc</keyword>